<dbReference type="InterPro" id="IPR011042">
    <property type="entry name" value="6-blade_b-propeller_TolB-like"/>
</dbReference>
<dbReference type="FunFam" id="1.25.40.10:FF:000242">
    <property type="entry name" value="Pentatricopeptide repeat-containing protein"/>
    <property type="match status" value="1"/>
</dbReference>
<dbReference type="InterPro" id="IPR011990">
    <property type="entry name" value="TPR-like_helical_dom_sf"/>
</dbReference>
<evidence type="ECO:0000256" key="1">
    <source>
        <dbReference type="ARBA" id="ARBA00022737"/>
    </source>
</evidence>
<dbReference type="SUPFAM" id="SSF69304">
    <property type="entry name" value="Tricorn protease N-terminal domain"/>
    <property type="match status" value="1"/>
</dbReference>
<accession>A0A6G1DFP7</accession>
<keyword evidence="2" id="KW-0809">Transit peptide</keyword>
<dbReference type="PANTHER" id="PTHR32161">
    <property type="entry name" value="DPP6 N-TERMINAL DOMAIN-LIKE PROTEIN"/>
    <property type="match status" value="1"/>
</dbReference>
<proteinExistence type="predicted"/>
<dbReference type="PANTHER" id="PTHR32161:SF21">
    <property type="entry name" value="OS03G0314500 PROTEIN"/>
    <property type="match status" value="1"/>
</dbReference>
<reference evidence="4 5" key="1">
    <citation type="submission" date="2019-11" db="EMBL/GenBank/DDBJ databases">
        <title>Whole genome sequence of Oryza granulata.</title>
        <authorList>
            <person name="Li W."/>
        </authorList>
    </citation>
    <scope>NUCLEOTIDE SEQUENCE [LARGE SCALE GENOMIC DNA]</scope>
    <source>
        <strain evidence="5">cv. Menghai</strain>
        <tissue evidence="4">Leaf</tissue>
    </source>
</reference>
<dbReference type="InterPro" id="IPR046848">
    <property type="entry name" value="E_motif"/>
</dbReference>
<keyword evidence="5" id="KW-1185">Reference proteome</keyword>
<dbReference type="NCBIfam" id="TIGR00756">
    <property type="entry name" value="PPR"/>
    <property type="match status" value="2"/>
</dbReference>
<evidence type="ECO:0000256" key="2">
    <source>
        <dbReference type="ARBA" id="ARBA00022946"/>
    </source>
</evidence>
<evidence type="ECO:0000313" key="5">
    <source>
        <dbReference type="Proteomes" id="UP000479710"/>
    </source>
</evidence>
<dbReference type="Pfam" id="PF07676">
    <property type="entry name" value="PD40"/>
    <property type="match status" value="1"/>
</dbReference>
<feature type="repeat" description="PPR" evidence="3">
    <location>
        <begin position="230"/>
        <end position="264"/>
    </location>
</feature>
<keyword evidence="1" id="KW-0677">Repeat</keyword>
<dbReference type="Gene3D" id="1.25.40.10">
    <property type="entry name" value="Tetratricopeptide repeat domain"/>
    <property type="match status" value="3"/>
</dbReference>
<name>A0A6G1DFP7_9ORYZ</name>
<dbReference type="Pfam" id="PF20431">
    <property type="entry name" value="E_motif"/>
    <property type="match status" value="1"/>
</dbReference>
<dbReference type="AlphaFoldDB" id="A0A6G1DFP7"/>
<dbReference type="OrthoDB" id="750171at2759"/>
<comment type="caution">
    <text evidence="4">The sequence shown here is derived from an EMBL/GenBank/DDBJ whole genome shotgun (WGS) entry which is preliminary data.</text>
</comment>
<organism evidence="4 5">
    <name type="scientific">Oryza meyeriana var. granulata</name>
    <dbReference type="NCBI Taxonomy" id="110450"/>
    <lineage>
        <taxon>Eukaryota</taxon>
        <taxon>Viridiplantae</taxon>
        <taxon>Streptophyta</taxon>
        <taxon>Embryophyta</taxon>
        <taxon>Tracheophyta</taxon>
        <taxon>Spermatophyta</taxon>
        <taxon>Magnoliopsida</taxon>
        <taxon>Liliopsida</taxon>
        <taxon>Poales</taxon>
        <taxon>Poaceae</taxon>
        <taxon>BOP clade</taxon>
        <taxon>Oryzoideae</taxon>
        <taxon>Oryzeae</taxon>
        <taxon>Oryzinae</taxon>
        <taxon>Oryza</taxon>
        <taxon>Oryza meyeriana</taxon>
    </lineage>
</organism>
<dbReference type="Pfam" id="PF01535">
    <property type="entry name" value="PPR"/>
    <property type="match status" value="4"/>
</dbReference>
<dbReference type="InterPro" id="IPR011659">
    <property type="entry name" value="WD40"/>
</dbReference>
<dbReference type="Proteomes" id="UP000479710">
    <property type="component" value="Unassembled WGS sequence"/>
</dbReference>
<protein>
    <recommendedName>
        <fullName evidence="6">Dipeptidylpeptidase IV N-terminal domain-containing protein</fullName>
    </recommendedName>
</protein>
<feature type="repeat" description="PPR" evidence="3">
    <location>
        <begin position="168"/>
        <end position="202"/>
    </location>
</feature>
<evidence type="ECO:0000313" key="4">
    <source>
        <dbReference type="EMBL" id="KAF0911645.1"/>
    </source>
</evidence>
<sequence length="882" mass="97546">MLTVTLLDAHLARCSSIRHLLQIHAQFVASGLLADAFAASRLLLFTATTRLLPLPFHHSLRLLCLVHRPNAFSCNTVLKAARDHGLPHLCLPLYGSMPAAPDDYTHPILAAACATRGAIHEGHQVHCHAVRHGFGRNLYLTNSLMSMYSACGCLGDARRVFDAGPMWDAVSWNTILAAYVQAGDVHQAVGVFAQMPEWSAAAVSSMVALFGRRGMVDEARRVFDRAEHKDVFTWTAMISCFQRNGMFAQALGLFSDMRGEGWPVDEAVMVSVVAACARLEVTQSGEMCHGLAVRAGLGSRLNVQNALLHIHAGLVEEGQHFFKLMQCKYHIVPNIRHYGCMVDLLGRAGYVREAEDLIESMPMPPDVPAWGALLGSCWKHGDNEVGERVGRKLVSLDPRHDGFHTMLSNIYALEGMWQCVKDLRGSMKQRHVPKVPATTSRPQDELHLTDGDSYNYNCQPIPPAALKTIVERLGVSRGDAVEDDIDSGRITGLVFVSEREHNLETLHVALRFADDGEVQVFSLAEVYDADGLFSGACMEDSGCIAGGYEVDGRTVDHYLVYVSTKEAVQERRSPWNVAYKTNLRTGETERLTPPGTFDISPSVSPSGKKVAVASFQGKKWDGEINNLKTNIYVMSLENPSQDHKRVIENGGWPSWGSEDVIFFHRKDDGENNWGVFRYTLSTGDTVRVTPAAFDAVTPAAINETRVAVATIRQKSEFSDVRVEAQYRHIEVCDMSSPEQPLQITRNTRPKADHFNPFVMDGGKFIGYHRCKSELLQHGDDLPIHFHKLQSPHEDVGVFSVSGVFPPFSKDGSRLAFVDNEFKSVWLAGSQGLRVVFKTDGPDSVFSPLWNSKKDILGDRKSRQLTFGGFNNAFPSTNPDGFK</sequence>
<dbReference type="EMBL" id="SPHZ02000006">
    <property type="protein sequence ID" value="KAF0911645.1"/>
    <property type="molecule type" value="Genomic_DNA"/>
</dbReference>
<dbReference type="Gene3D" id="2.120.10.30">
    <property type="entry name" value="TolB, C-terminal domain"/>
    <property type="match status" value="1"/>
</dbReference>
<dbReference type="FunFam" id="1.25.40.10:FF:001318">
    <property type="entry name" value="Os03g0314400 protein"/>
    <property type="match status" value="1"/>
</dbReference>
<dbReference type="InterPro" id="IPR002885">
    <property type="entry name" value="PPR_rpt"/>
</dbReference>
<evidence type="ECO:0008006" key="6">
    <source>
        <dbReference type="Google" id="ProtNLM"/>
    </source>
</evidence>
<dbReference type="PROSITE" id="PS51375">
    <property type="entry name" value="PPR"/>
    <property type="match status" value="2"/>
</dbReference>
<gene>
    <name evidence="4" type="ORF">E2562_011651</name>
</gene>
<evidence type="ECO:0000256" key="3">
    <source>
        <dbReference type="PROSITE-ProRule" id="PRU00708"/>
    </source>
</evidence>